<dbReference type="InterPro" id="IPR046867">
    <property type="entry name" value="AldOxase/xan_DH_MoCoBD2"/>
</dbReference>
<dbReference type="RefSeq" id="WP_378588206.1">
    <property type="nucleotide sequence ID" value="NZ_JBHSKD010000006.1"/>
</dbReference>
<evidence type="ECO:0000256" key="1">
    <source>
        <dbReference type="ARBA" id="ARBA00022505"/>
    </source>
</evidence>
<sequence length="849" mass="90464">MNTERSASGSPQHLNTTGHASVHQVTKSPPPSLSRSREVVLTTTAEPTSTAVPPKGKYTGTSHLRTEDARLLSGHAQFIDDIAVQRMAEGAILRSPLAHARIVSIDVSEAKALPGVYDVITGADLAGVAGPMPVIWRPIPDQRIAPAPALAQDTVRWVGQGVAAVVAENRYIAEDALELIDVDYEPLPAIPDLDDALAEGAPRIFEDWADNISGSLTLTNGNAAAAFEEADVVVSGSFRHHPSYACPIETRGCIADFDAYSGKLSLWLNTQAPNLAREMFAEVLGIDVSKVRVRAPELGGGFGLKFDFYPDEIVASVLSKRTGRPVKLIEDRRESFFASSRSRDMRHDFEMALRSDGTILGLRGTAYGLLGGAFGTVGSGPQWASVLNTSGPYKIPNLDLTIKSVVTNRSPYGSYRGWGVPKGNIVHERLIEFAARALNMDRMEIRRKNFPTPEEFPFFTGSAFTYDSGRYSDCMDLCMQAVKDAGWEERKAQAKAEGRSLGIGYGFHVEVGAYGPSRILNMVGLDHSGFDEVTVRMDSAGKVTVFSGQIPMGQGTHTVYAQMTADGLGIPIEDVTIVTGDTDSCPYTGYGTGASRGLTLGGAAIINATGRLKDKLTRIAASMLEANPDDIEVEEGRFTVKGTSAKGVTTAEIGRAAYRNLHGVLPEGETPTLEEVDVFDPTNMTTSNGCTALLVEVDRETGQVQLLDCIQAHDAGVIVNPMLADGQIAGGLAQAFGGGLYEEFVYDEEAQLRTASFMDFLLPTASEIPPFTFLHQETPAPHIPGGMKGLGEGGTIAGVSVVASAIDDALSDLGVAVQEFPMSPPRLLELIQEASATPGTDASEGANAR</sequence>
<dbReference type="InterPro" id="IPR037165">
    <property type="entry name" value="AldOxase/xan_DH_Mopterin-bd_sf"/>
</dbReference>
<evidence type="ECO:0000313" key="6">
    <source>
        <dbReference type="Proteomes" id="UP001596087"/>
    </source>
</evidence>
<dbReference type="InterPro" id="IPR016208">
    <property type="entry name" value="Ald_Oxase/xanthine_DH-like"/>
</dbReference>
<dbReference type="Pfam" id="PF02738">
    <property type="entry name" value="MoCoBD_1"/>
    <property type="match status" value="1"/>
</dbReference>
<dbReference type="Pfam" id="PF01315">
    <property type="entry name" value="Ald_Xan_dh_C"/>
    <property type="match status" value="1"/>
</dbReference>
<dbReference type="InterPro" id="IPR000674">
    <property type="entry name" value="Ald_Oxase/Xan_DH_a/b"/>
</dbReference>
<comment type="caution">
    <text evidence="5">The sequence shown here is derived from an EMBL/GenBank/DDBJ whole genome shotgun (WGS) entry which is preliminary data.</text>
</comment>
<dbReference type="Pfam" id="PF20256">
    <property type="entry name" value="MoCoBD_2"/>
    <property type="match status" value="1"/>
</dbReference>
<dbReference type="SMART" id="SM01008">
    <property type="entry name" value="Ald_Xan_dh_C"/>
    <property type="match status" value="1"/>
</dbReference>
<gene>
    <name evidence="5" type="ORF">ACFPGP_05910</name>
</gene>
<protein>
    <submittedName>
        <fullName evidence="5">Xanthine dehydrogenase family protein molybdopterin-binding subunit</fullName>
    </submittedName>
</protein>
<evidence type="ECO:0000256" key="2">
    <source>
        <dbReference type="ARBA" id="ARBA00023002"/>
    </source>
</evidence>
<proteinExistence type="predicted"/>
<evidence type="ECO:0000256" key="3">
    <source>
        <dbReference type="SAM" id="MobiDB-lite"/>
    </source>
</evidence>
<keyword evidence="6" id="KW-1185">Reference proteome</keyword>
<dbReference type="SUPFAM" id="SSF56003">
    <property type="entry name" value="Molybdenum cofactor-binding domain"/>
    <property type="match status" value="1"/>
</dbReference>
<keyword evidence="2" id="KW-0560">Oxidoreductase</keyword>
<reference evidence="6" key="1">
    <citation type="journal article" date="2019" name="Int. J. Syst. Evol. Microbiol.">
        <title>The Global Catalogue of Microorganisms (GCM) 10K type strain sequencing project: providing services to taxonomists for standard genome sequencing and annotation.</title>
        <authorList>
            <consortium name="The Broad Institute Genomics Platform"/>
            <consortium name="The Broad Institute Genome Sequencing Center for Infectious Disease"/>
            <person name="Wu L."/>
            <person name="Ma J."/>
        </authorList>
    </citation>
    <scope>NUCLEOTIDE SEQUENCE [LARGE SCALE GENOMIC DNA]</scope>
    <source>
        <strain evidence="6">DFY41</strain>
    </source>
</reference>
<evidence type="ECO:0000259" key="4">
    <source>
        <dbReference type="SMART" id="SM01008"/>
    </source>
</evidence>
<dbReference type="PANTHER" id="PTHR11908">
    <property type="entry name" value="XANTHINE DEHYDROGENASE"/>
    <property type="match status" value="1"/>
</dbReference>
<dbReference type="InterPro" id="IPR036856">
    <property type="entry name" value="Ald_Oxase/Xan_DH_a/b_sf"/>
</dbReference>
<dbReference type="PANTHER" id="PTHR11908:SF132">
    <property type="entry name" value="ALDEHYDE OXIDASE 1-RELATED"/>
    <property type="match status" value="1"/>
</dbReference>
<dbReference type="Proteomes" id="UP001596087">
    <property type="component" value="Unassembled WGS sequence"/>
</dbReference>
<accession>A0ABW0BGS0</accession>
<name>A0ABW0BGS0_9ACTN</name>
<dbReference type="Gene3D" id="3.90.1170.50">
    <property type="entry name" value="Aldehyde oxidase/xanthine dehydrogenase, a/b hammerhead"/>
    <property type="match status" value="1"/>
</dbReference>
<dbReference type="InterPro" id="IPR008274">
    <property type="entry name" value="AldOxase/xan_DH_MoCoBD1"/>
</dbReference>
<feature type="domain" description="Aldehyde oxidase/xanthine dehydrogenase a/b hammerhead" evidence="4">
    <location>
        <begin position="73"/>
        <end position="188"/>
    </location>
</feature>
<organism evidence="5 6">
    <name type="scientific">Nocardioides taihuensis</name>
    <dbReference type="NCBI Taxonomy" id="1835606"/>
    <lineage>
        <taxon>Bacteria</taxon>
        <taxon>Bacillati</taxon>
        <taxon>Actinomycetota</taxon>
        <taxon>Actinomycetes</taxon>
        <taxon>Propionibacteriales</taxon>
        <taxon>Nocardioidaceae</taxon>
        <taxon>Nocardioides</taxon>
    </lineage>
</organism>
<feature type="compositionally biased region" description="Polar residues" evidence="3">
    <location>
        <begin position="1"/>
        <end position="27"/>
    </location>
</feature>
<feature type="compositionally biased region" description="Polar residues" evidence="3">
    <location>
        <begin position="41"/>
        <end position="51"/>
    </location>
</feature>
<keyword evidence="1" id="KW-0500">Molybdenum</keyword>
<dbReference type="Gene3D" id="3.30.365.10">
    <property type="entry name" value="Aldehyde oxidase/xanthine dehydrogenase, molybdopterin binding domain"/>
    <property type="match status" value="4"/>
</dbReference>
<dbReference type="SUPFAM" id="SSF54665">
    <property type="entry name" value="CO dehydrogenase molybdoprotein N-domain-like"/>
    <property type="match status" value="1"/>
</dbReference>
<feature type="region of interest" description="Disordered" evidence="3">
    <location>
        <begin position="1"/>
        <end position="61"/>
    </location>
</feature>
<dbReference type="EMBL" id="JBHSKD010000006">
    <property type="protein sequence ID" value="MFC5176197.1"/>
    <property type="molecule type" value="Genomic_DNA"/>
</dbReference>
<evidence type="ECO:0000313" key="5">
    <source>
        <dbReference type="EMBL" id="MFC5176197.1"/>
    </source>
</evidence>